<dbReference type="PANTHER" id="PTHR43377">
    <property type="entry name" value="BILIVERDIN REDUCTASE A"/>
    <property type="match status" value="1"/>
</dbReference>
<dbReference type="Pfam" id="PF01408">
    <property type="entry name" value="GFO_IDH_MocA"/>
    <property type="match status" value="1"/>
</dbReference>
<evidence type="ECO:0000313" key="3">
    <source>
        <dbReference type="Proteomes" id="UP000622860"/>
    </source>
</evidence>
<keyword evidence="3" id="KW-1185">Reference proteome</keyword>
<dbReference type="Gene3D" id="3.30.360.10">
    <property type="entry name" value="Dihydrodipicolinate Reductase, domain 2"/>
    <property type="match status" value="1"/>
</dbReference>
<protein>
    <submittedName>
        <fullName evidence="2">Oxidoreductase</fullName>
    </submittedName>
</protein>
<dbReference type="InterPro" id="IPR051450">
    <property type="entry name" value="Gfo/Idh/MocA_Oxidoreductases"/>
</dbReference>
<dbReference type="Gene3D" id="3.40.50.720">
    <property type="entry name" value="NAD(P)-binding Rossmann-like Domain"/>
    <property type="match status" value="1"/>
</dbReference>
<evidence type="ECO:0000259" key="1">
    <source>
        <dbReference type="Pfam" id="PF01408"/>
    </source>
</evidence>
<dbReference type="Proteomes" id="UP000622860">
    <property type="component" value="Unassembled WGS sequence"/>
</dbReference>
<dbReference type="SUPFAM" id="SSF55347">
    <property type="entry name" value="Glyceraldehyde-3-phosphate dehydrogenase-like, C-terminal domain"/>
    <property type="match status" value="1"/>
</dbReference>
<dbReference type="PANTHER" id="PTHR43377:SF1">
    <property type="entry name" value="BILIVERDIN REDUCTASE A"/>
    <property type="match status" value="1"/>
</dbReference>
<feature type="domain" description="Gfo/Idh/MocA-like oxidoreductase N-terminal" evidence="1">
    <location>
        <begin position="1"/>
        <end position="118"/>
    </location>
</feature>
<name>A0A917M4V8_9BACI</name>
<gene>
    <name evidence="2" type="ORF">GCM10011398_20520</name>
</gene>
<organism evidence="2 3">
    <name type="scientific">Virgibacillus oceani</name>
    <dbReference type="NCBI Taxonomy" id="1479511"/>
    <lineage>
        <taxon>Bacteria</taxon>
        <taxon>Bacillati</taxon>
        <taxon>Bacillota</taxon>
        <taxon>Bacilli</taxon>
        <taxon>Bacillales</taxon>
        <taxon>Bacillaceae</taxon>
        <taxon>Virgibacillus</taxon>
    </lineage>
</organism>
<comment type="caution">
    <text evidence="2">The sequence shown here is derived from an EMBL/GenBank/DDBJ whole genome shotgun (WGS) entry which is preliminary data.</text>
</comment>
<dbReference type="RefSeq" id="WP_188455305.1">
    <property type="nucleotide sequence ID" value="NZ_BMFR01000007.1"/>
</dbReference>
<proteinExistence type="predicted"/>
<dbReference type="InterPro" id="IPR000683">
    <property type="entry name" value="Gfo/Idh/MocA-like_OxRdtase_N"/>
</dbReference>
<dbReference type="InterPro" id="IPR036291">
    <property type="entry name" value="NAD(P)-bd_dom_sf"/>
</dbReference>
<dbReference type="EMBL" id="BMFR01000007">
    <property type="protein sequence ID" value="GGG75560.1"/>
    <property type="molecule type" value="Genomic_DNA"/>
</dbReference>
<accession>A0A917M4V8</accession>
<dbReference type="AlphaFoldDB" id="A0A917M4V8"/>
<dbReference type="GO" id="GO:0000166">
    <property type="term" value="F:nucleotide binding"/>
    <property type="evidence" value="ECO:0007669"/>
    <property type="project" value="InterPro"/>
</dbReference>
<reference evidence="2" key="2">
    <citation type="submission" date="2020-09" db="EMBL/GenBank/DDBJ databases">
        <authorList>
            <person name="Sun Q."/>
            <person name="Zhou Y."/>
        </authorList>
    </citation>
    <scope>NUCLEOTIDE SEQUENCE</scope>
    <source>
        <strain evidence="2">CGMCC 1.12754</strain>
    </source>
</reference>
<evidence type="ECO:0000313" key="2">
    <source>
        <dbReference type="EMBL" id="GGG75560.1"/>
    </source>
</evidence>
<reference evidence="2" key="1">
    <citation type="journal article" date="2014" name="Int. J. Syst. Evol. Microbiol.">
        <title>Complete genome sequence of Corynebacterium casei LMG S-19264T (=DSM 44701T), isolated from a smear-ripened cheese.</title>
        <authorList>
            <consortium name="US DOE Joint Genome Institute (JGI-PGF)"/>
            <person name="Walter F."/>
            <person name="Albersmeier A."/>
            <person name="Kalinowski J."/>
            <person name="Ruckert C."/>
        </authorList>
    </citation>
    <scope>NUCLEOTIDE SEQUENCE</scope>
    <source>
        <strain evidence="2">CGMCC 1.12754</strain>
    </source>
</reference>
<sequence length="302" mass="34022">MKVGVIGTGNMGENHVRTYLSLQDKCQLIGIYDNDKERAQKIAKKYNVKQFHSMSDLLKAIDAASIAVPTEFHYEIGVNCVNHKVHMLMEKPITSTVAQAENLLDKANNAGVKLQVGHIELFNPFIQYLGKELADQTIIGIEFHRMSPFDERMKHVDVVNDLMIHDIYILQKLLDDKDLDFCAMGKTVEKTPEHAVVISRSKQGIIAQLTASFKSKSKVRTIQVVTEDAFIEADILERKIKKTGSGMVQMIEIDETVQPLHAQLLDFIDCIQFNRTPTVSGEDGIKALQITNKISDIIRKMD</sequence>
<dbReference type="SUPFAM" id="SSF51735">
    <property type="entry name" value="NAD(P)-binding Rossmann-fold domains"/>
    <property type="match status" value="1"/>
</dbReference>